<name>S0G4Y7_9BACT</name>
<evidence type="ECO:0000259" key="1">
    <source>
        <dbReference type="Pfam" id="PF09924"/>
    </source>
</evidence>
<dbReference type="RefSeq" id="WP_006966185.1">
    <property type="nucleotide sequence ID" value="NZ_APJX01000005.1"/>
</dbReference>
<comment type="caution">
    <text evidence="2">The sequence shown here is derived from an EMBL/GenBank/DDBJ whole genome shotgun (WGS) entry which is preliminary data.</text>
</comment>
<protein>
    <recommendedName>
        <fullName evidence="1">Phosphatidylglycerol lysyltransferase C-terminal domain-containing protein</fullName>
    </recommendedName>
</protein>
<dbReference type="InterPro" id="IPR024320">
    <property type="entry name" value="LPG_synthase_C"/>
</dbReference>
<dbReference type="EMBL" id="APJX01000005">
    <property type="protein sequence ID" value="EMS79091.1"/>
    <property type="molecule type" value="Genomic_DNA"/>
</dbReference>
<dbReference type="Gene3D" id="3.40.630.30">
    <property type="match status" value="1"/>
</dbReference>
<dbReference type="SUPFAM" id="SSF55729">
    <property type="entry name" value="Acyl-CoA N-acyltransferases (Nat)"/>
    <property type="match status" value="2"/>
</dbReference>
<feature type="domain" description="Phosphatidylglycerol lysyltransferase C-terminal" evidence="1">
    <location>
        <begin position="43"/>
        <end position="300"/>
    </location>
</feature>
<accession>S0G4Y7</accession>
<dbReference type="Proteomes" id="UP000014216">
    <property type="component" value="Unassembled WGS sequence"/>
</dbReference>
<dbReference type="PANTHER" id="PTHR41373">
    <property type="entry name" value="DUF2156 DOMAIN-CONTAINING PROTEIN"/>
    <property type="match status" value="1"/>
</dbReference>
<dbReference type="OrthoDB" id="9765580at2"/>
<dbReference type="Pfam" id="PF09924">
    <property type="entry name" value="LPG_synthase_C"/>
    <property type="match status" value="1"/>
</dbReference>
<dbReference type="InterPro" id="IPR016732">
    <property type="entry name" value="UCP018688"/>
</dbReference>
<dbReference type="PIRSF" id="PIRSF018688">
    <property type="entry name" value="UCP018688"/>
    <property type="match status" value="1"/>
</dbReference>
<proteinExistence type="predicted"/>
<gene>
    <name evidence="2" type="ORF">Dpo_5c00130</name>
</gene>
<dbReference type="AlphaFoldDB" id="S0G4Y7"/>
<dbReference type="InterPro" id="IPR016181">
    <property type="entry name" value="Acyl_CoA_acyltransferase"/>
</dbReference>
<sequence>MYNRCNHHACLDLQPTICFPTAGRFELTDRQMVQIYIDKYLPESCEYNFANLFCWQEIYNYSWRLFKGRLVIYDGVNQCAFMPLGEPLPPDDLAELARELMRDGLVPDIGLVQKDYLDEYPRCEQYFSIHPERDYGEYIYDVEKLCRLNTPKLHKKKNLISQFERIYPDFQVTLLTPEKQVMAQNMARDQLNRQKPVSETLAAEFEAIKKAFMHFDALGLEGLALMVGDRMAAFSIFSPLTPDTCNVQFEKSDFDFKGAAQMINQQTALYLKDRYKYINREQDLGIRGLRQAKKSYEPETILIPHTLQLKRG</sequence>
<reference evidence="2 3" key="1">
    <citation type="journal article" date="2013" name="Genome Announc.">
        <title>Draft Genome Sequence of Desulfotignum phosphitoxidans DSM 13687 Strain FiPS-3.</title>
        <authorList>
            <person name="Poehlein A."/>
            <person name="Daniel R."/>
            <person name="Simeonova D.D."/>
        </authorList>
    </citation>
    <scope>NUCLEOTIDE SEQUENCE [LARGE SCALE GENOMIC DNA]</scope>
    <source>
        <strain evidence="2 3">DSM 13687</strain>
    </source>
</reference>
<dbReference type="PANTHER" id="PTHR41373:SF1">
    <property type="entry name" value="PHOSPHATIDYLGLYCEROL LYSYLTRANSFERASE C-TERMINAL DOMAIN-CONTAINING PROTEIN"/>
    <property type="match status" value="1"/>
</dbReference>
<dbReference type="PATRIC" id="fig|1286635.3.peg.2475"/>
<organism evidence="2 3">
    <name type="scientific">Desulfotignum phosphitoxidans DSM 13687</name>
    <dbReference type="NCBI Taxonomy" id="1286635"/>
    <lineage>
        <taxon>Bacteria</taxon>
        <taxon>Pseudomonadati</taxon>
        <taxon>Thermodesulfobacteriota</taxon>
        <taxon>Desulfobacteria</taxon>
        <taxon>Desulfobacterales</taxon>
        <taxon>Desulfobacteraceae</taxon>
        <taxon>Desulfotignum</taxon>
    </lineage>
</organism>
<evidence type="ECO:0000313" key="3">
    <source>
        <dbReference type="Proteomes" id="UP000014216"/>
    </source>
</evidence>
<keyword evidence="3" id="KW-1185">Reference proteome</keyword>
<evidence type="ECO:0000313" key="2">
    <source>
        <dbReference type="EMBL" id="EMS79091.1"/>
    </source>
</evidence>